<evidence type="ECO:0000256" key="2">
    <source>
        <dbReference type="ARBA" id="ARBA00023125"/>
    </source>
</evidence>
<dbReference type="InterPro" id="IPR000843">
    <property type="entry name" value="HTH_LacI"/>
</dbReference>
<dbReference type="GO" id="GO:0003677">
    <property type="term" value="F:DNA binding"/>
    <property type="evidence" value="ECO:0007669"/>
    <property type="project" value="UniProtKB-KW"/>
</dbReference>
<evidence type="ECO:0000313" key="5">
    <source>
        <dbReference type="EMBL" id="MFC4129969.1"/>
    </source>
</evidence>
<evidence type="ECO:0000313" key="6">
    <source>
        <dbReference type="Proteomes" id="UP001595816"/>
    </source>
</evidence>
<organism evidence="5 6">
    <name type="scientific">Hamadaea flava</name>
    <dbReference type="NCBI Taxonomy" id="1742688"/>
    <lineage>
        <taxon>Bacteria</taxon>
        <taxon>Bacillati</taxon>
        <taxon>Actinomycetota</taxon>
        <taxon>Actinomycetes</taxon>
        <taxon>Micromonosporales</taxon>
        <taxon>Micromonosporaceae</taxon>
        <taxon>Hamadaea</taxon>
    </lineage>
</organism>
<keyword evidence="3" id="KW-0804">Transcription</keyword>
<proteinExistence type="predicted"/>
<reference evidence="6" key="1">
    <citation type="journal article" date="2019" name="Int. J. Syst. Evol. Microbiol.">
        <title>The Global Catalogue of Microorganisms (GCM) 10K type strain sequencing project: providing services to taxonomists for standard genome sequencing and annotation.</title>
        <authorList>
            <consortium name="The Broad Institute Genomics Platform"/>
            <consortium name="The Broad Institute Genome Sequencing Center for Infectious Disease"/>
            <person name="Wu L."/>
            <person name="Ma J."/>
        </authorList>
    </citation>
    <scope>NUCLEOTIDE SEQUENCE [LARGE SCALE GENOMIC DNA]</scope>
    <source>
        <strain evidence="6">CGMCC 4.7289</strain>
    </source>
</reference>
<protein>
    <submittedName>
        <fullName evidence="5">LacI family DNA-binding transcriptional regulator</fullName>
    </submittedName>
</protein>
<dbReference type="RefSeq" id="WP_253755597.1">
    <property type="nucleotide sequence ID" value="NZ_JAMZDZ010000001.1"/>
</dbReference>
<dbReference type="Pfam" id="PF13377">
    <property type="entry name" value="Peripla_BP_3"/>
    <property type="match status" value="1"/>
</dbReference>
<dbReference type="EMBL" id="JBHSAY010000004">
    <property type="protein sequence ID" value="MFC4129969.1"/>
    <property type="molecule type" value="Genomic_DNA"/>
</dbReference>
<dbReference type="Pfam" id="PF00356">
    <property type="entry name" value="LacI"/>
    <property type="match status" value="1"/>
</dbReference>
<keyword evidence="2 5" id="KW-0238">DNA-binding</keyword>
<evidence type="ECO:0000259" key="4">
    <source>
        <dbReference type="PROSITE" id="PS50932"/>
    </source>
</evidence>
<keyword evidence="1" id="KW-0805">Transcription regulation</keyword>
<dbReference type="Gene3D" id="3.40.50.2300">
    <property type="match status" value="2"/>
</dbReference>
<dbReference type="SUPFAM" id="SSF53822">
    <property type="entry name" value="Periplasmic binding protein-like I"/>
    <property type="match status" value="1"/>
</dbReference>
<dbReference type="SMART" id="SM00354">
    <property type="entry name" value="HTH_LACI"/>
    <property type="match status" value="1"/>
</dbReference>
<name>A0ABV8LI63_9ACTN</name>
<dbReference type="InterPro" id="IPR010982">
    <property type="entry name" value="Lambda_DNA-bd_dom_sf"/>
</dbReference>
<evidence type="ECO:0000256" key="3">
    <source>
        <dbReference type="ARBA" id="ARBA00023163"/>
    </source>
</evidence>
<evidence type="ECO:0000256" key="1">
    <source>
        <dbReference type="ARBA" id="ARBA00023015"/>
    </source>
</evidence>
<dbReference type="Proteomes" id="UP001595816">
    <property type="component" value="Unassembled WGS sequence"/>
</dbReference>
<dbReference type="InterPro" id="IPR028082">
    <property type="entry name" value="Peripla_BP_I"/>
</dbReference>
<dbReference type="PANTHER" id="PTHR30146:SF138">
    <property type="entry name" value="TRANSCRIPTIONAL REGULATORY PROTEIN"/>
    <property type="match status" value="1"/>
</dbReference>
<keyword evidence="6" id="KW-1185">Reference proteome</keyword>
<dbReference type="CDD" id="cd01392">
    <property type="entry name" value="HTH_LacI"/>
    <property type="match status" value="1"/>
</dbReference>
<accession>A0ABV8LI63</accession>
<dbReference type="Gene3D" id="1.10.260.40">
    <property type="entry name" value="lambda repressor-like DNA-binding domains"/>
    <property type="match status" value="1"/>
</dbReference>
<dbReference type="SUPFAM" id="SSF47413">
    <property type="entry name" value="lambda repressor-like DNA-binding domains"/>
    <property type="match status" value="1"/>
</dbReference>
<sequence length="349" mass="36819">MTVNLADVAEACGLSASTVSRALSDPDKVNASTRERVQRIARELGYTPNRVARSLSLGRTGTIGLIVPDIANPFFPPIIKAVQQRCAAKDLAVVLGDTDEHAADELTRARAMSKQVDGLIMVSPRAADAKMAEISKLGPTVFVNRQVPRAPAVLIENPDGMRQAVEHLTALGHRRIGYLAGPRRSWSNQRRREVIAAVCEERGAEFIEYGPFEPQVQAGVRAADLLHGSGVTGVIAYDDLIALGVLARMAERGWRAGSEISVIGIDDSPLSGVAYPTLTSVHVPCAEAGTAAVDLLLDVLDGTVEATGDDPAVVQLETYLVIRGSTGPAPGEAAAFLPQTPVSIPAPSV</sequence>
<dbReference type="InterPro" id="IPR046335">
    <property type="entry name" value="LacI/GalR-like_sensor"/>
</dbReference>
<comment type="caution">
    <text evidence="5">The sequence shown here is derived from an EMBL/GenBank/DDBJ whole genome shotgun (WGS) entry which is preliminary data.</text>
</comment>
<gene>
    <name evidence="5" type="ORF">ACFOZ4_05060</name>
</gene>
<dbReference type="PANTHER" id="PTHR30146">
    <property type="entry name" value="LACI-RELATED TRANSCRIPTIONAL REPRESSOR"/>
    <property type="match status" value="1"/>
</dbReference>
<feature type="domain" description="HTH lacI-type" evidence="4">
    <location>
        <begin position="3"/>
        <end position="57"/>
    </location>
</feature>
<dbReference type="CDD" id="cd06267">
    <property type="entry name" value="PBP1_LacI_sugar_binding-like"/>
    <property type="match status" value="1"/>
</dbReference>
<dbReference type="PROSITE" id="PS50932">
    <property type="entry name" value="HTH_LACI_2"/>
    <property type="match status" value="1"/>
</dbReference>